<keyword evidence="11" id="KW-1185">Reference proteome</keyword>
<dbReference type="NCBIfam" id="TIGR04057">
    <property type="entry name" value="SusC_RagA_signa"/>
    <property type="match status" value="1"/>
</dbReference>
<dbReference type="PROSITE" id="PS52016">
    <property type="entry name" value="TONB_DEPENDENT_REC_3"/>
    <property type="match status" value="1"/>
</dbReference>
<comment type="similarity">
    <text evidence="7">Belongs to the TonB-dependent receptor family.</text>
</comment>
<dbReference type="InterPro" id="IPR023996">
    <property type="entry name" value="TonB-dep_OMP_SusC/RagA"/>
</dbReference>
<comment type="subcellular location">
    <subcellularLocation>
        <location evidence="1 7">Cell outer membrane</location>
        <topology evidence="1 7">Multi-pass membrane protein</topology>
    </subcellularLocation>
</comment>
<dbReference type="Gene3D" id="2.40.170.20">
    <property type="entry name" value="TonB-dependent receptor, beta-barrel domain"/>
    <property type="match status" value="1"/>
</dbReference>
<proteinExistence type="inferred from homology"/>
<dbReference type="NCBIfam" id="TIGR04056">
    <property type="entry name" value="OMP_RagA_SusC"/>
    <property type="match status" value="1"/>
</dbReference>
<dbReference type="Gene3D" id="2.170.130.10">
    <property type="entry name" value="TonB-dependent receptor, plug domain"/>
    <property type="match status" value="1"/>
</dbReference>
<accession>A0ABR6F1J1</accession>
<keyword evidence="2 7" id="KW-0813">Transport</keyword>
<evidence type="ECO:0000256" key="6">
    <source>
        <dbReference type="ARBA" id="ARBA00023237"/>
    </source>
</evidence>
<feature type="chain" id="PRO_5046775207" evidence="8">
    <location>
        <begin position="18"/>
        <end position="1020"/>
    </location>
</feature>
<evidence type="ECO:0000256" key="1">
    <source>
        <dbReference type="ARBA" id="ARBA00004571"/>
    </source>
</evidence>
<keyword evidence="5 7" id="KW-0472">Membrane</keyword>
<evidence type="ECO:0000313" key="10">
    <source>
        <dbReference type="EMBL" id="MBB2151398.1"/>
    </source>
</evidence>
<evidence type="ECO:0000256" key="7">
    <source>
        <dbReference type="PROSITE-ProRule" id="PRU01360"/>
    </source>
</evidence>
<feature type="domain" description="TonB-dependent receptor plug" evidence="9">
    <location>
        <begin position="112"/>
        <end position="220"/>
    </location>
</feature>
<dbReference type="EMBL" id="WNXC01000009">
    <property type="protein sequence ID" value="MBB2151398.1"/>
    <property type="molecule type" value="Genomic_DNA"/>
</dbReference>
<evidence type="ECO:0000256" key="4">
    <source>
        <dbReference type="ARBA" id="ARBA00022692"/>
    </source>
</evidence>
<keyword evidence="6 7" id="KW-0998">Cell outer membrane</keyword>
<keyword evidence="4 7" id="KW-0812">Transmembrane</keyword>
<name>A0ABR6F1J1_9SPHI</name>
<gene>
    <name evidence="10" type="ORF">GM920_21030</name>
</gene>
<dbReference type="InterPro" id="IPR008969">
    <property type="entry name" value="CarboxyPept-like_regulatory"/>
</dbReference>
<evidence type="ECO:0000313" key="11">
    <source>
        <dbReference type="Proteomes" id="UP000636110"/>
    </source>
</evidence>
<evidence type="ECO:0000256" key="8">
    <source>
        <dbReference type="SAM" id="SignalP"/>
    </source>
</evidence>
<organism evidence="10 11">
    <name type="scientific">Pedobacter gandavensis</name>
    <dbReference type="NCBI Taxonomy" id="2679963"/>
    <lineage>
        <taxon>Bacteria</taxon>
        <taxon>Pseudomonadati</taxon>
        <taxon>Bacteroidota</taxon>
        <taxon>Sphingobacteriia</taxon>
        <taxon>Sphingobacteriales</taxon>
        <taxon>Sphingobacteriaceae</taxon>
        <taxon>Pedobacter</taxon>
    </lineage>
</organism>
<feature type="signal peptide" evidence="8">
    <location>
        <begin position="1"/>
        <end position="17"/>
    </location>
</feature>
<dbReference type="SUPFAM" id="SSF56935">
    <property type="entry name" value="Porins"/>
    <property type="match status" value="1"/>
</dbReference>
<keyword evidence="8" id="KW-0732">Signal</keyword>
<evidence type="ECO:0000259" key="9">
    <source>
        <dbReference type="Pfam" id="PF07715"/>
    </source>
</evidence>
<evidence type="ECO:0000256" key="3">
    <source>
        <dbReference type="ARBA" id="ARBA00022452"/>
    </source>
</evidence>
<dbReference type="InterPro" id="IPR012910">
    <property type="entry name" value="Plug_dom"/>
</dbReference>
<evidence type="ECO:0000256" key="2">
    <source>
        <dbReference type="ARBA" id="ARBA00022448"/>
    </source>
</evidence>
<dbReference type="Proteomes" id="UP000636110">
    <property type="component" value="Unassembled WGS sequence"/>
</dbReference>
<dbReference type="Pfam" id="PF07715">
    <property type="entry name" value="Plug"/>
    <property type="match status" value="1"/>
</dbReference>
<dbReference type="InterPro" id="IPR039426">
    <property type="entry name" value="TonB-dep_rcpt-like"/>
</dbReference>
<sequence length="1020" mass="111019">MKLTTVLLLLAIVQVRAADPITVHGTVTDNKGESIPGVSIKIKGTTRGTVADAQGKYTIVAPETSSILVFSYLNYTTKEVVVGNRTTINVSLVEAPESLTEVVVVGYGTQKKVNLSGAVNTVATKTITNRPVTSLTNALQGTVPGMAIISRPGDVGGDIGSVNIRGRGNLGTSSPLYVVDGIPVGSGDFARINPNDVESISVLKDASSSAIYGSRAAYGVILVTTKKGKDGKMSINYNAYYGLQSALILPNWLGSYDYATLRNEAALNAGKKVIYTPEALDKIKNHSDPDNFPDNDWYDLTLDKTAPMMEHSINISGGGVTKYFLSGSYFDQNSLNPGKNLKRYTLRSNTESQVTEKFKIGSNISFIRDALDNKNGSTNFLSLNRVVPLLVNKQSNGEWGSVNGGVIDGTLAANNPVRTLQEGGRNSYNYSRLLSGVNGTYTPVKGLDISGLVSYNYYNSVVSAFTNTMDPINNFFTGKPISGTGVAVNQLDESWFNSGKFLAQATASYEKSIDKHYAKLLVGSSYEDYKDKSIRVIRKNFVNNDLNAINAGSADPLNTTSSGSINENAFESVFGRFNYAYNDRYLFEASMRVDGSSQFAPGHRWGAYPSFSGGWRISQEDFMKSIGWISELKLRGSWGKLGNVSNVGNYDFYDGLKTGTAVILDESKQDGVWPGKLANPTLSWEKVTMTNIGIDAGLFHNKLSFQIDAFDRMTNGILLVNPSLPDEAGLTPDLSPSVNLAKVQNRGFEFSLNHSSHIGEFNYSIGGNFSRIWNKVIDLGGQGDQINGNYINRVGLPIGSFYMWEAEGLFADANDVKNHAVQSVNTKPGDIKYKDVSGPNGVPDGIIDGDDRKIMGGDVPYISYGLNLSASYKNFDFSVLGQGVSGVKVYLDSEASQAFFNGAGVKQYQLGRWTTENPNPNAAYPRLLQSADNTQNLKQSSFWLFDADYFRIKSVTLGYTLPKNVIQPLHIQNLRFYVSSNNLLTIRGDKRLKDFDPEMASTRASYPQTKTISFGINLTL</sequence>
<dbReference type="SUPFAM" id="SSF49464">
    <property type="entry name" value="Carboxypeptidase regulatory domain-like"/>
    <property type="match status" value="1"/>
</dbReference>
<dbReference type="InterPro" id="IPR037066">
    <property type="entry name" value="Plug_dom_sf"/>
</dbReference>
<dbReference type="InterPro" id="IPR036942">
    <property type="entry name" value="Beta-barrel_TonB_sf"/>
</dbReference>
<protein>
    <submittedName>
        <fullName evidence="10">SusC/RagA family TonB-linked outer membrane protein</fullName>
    </submittedName>
</protein>
<comment type="caution">
    <text evidence="10">The sequence shown here is derived from an EMBL/GenBank/DDBJ whole genome shotgun (WGS) entry which is preliminary data.</text>
</comment>
<evidence type="ECO:0000256" key="5">
    <source>
        <dbReference type="ARBA" id="ARBA00023136"/>
    </source>
</evidence>
<reference evidence="10 11" key="1">
    <citation type="submission" date="2019-11" db="EMBL/GenBank/DDBJ databases">
        <title>Description of Pedobacter sp. LMG 31462T.</title>
        <authorList>
            <person name="Carlier A."/>
            <person name="Qi S."/>
            <person name="Vandamme P."/>
        </authorList>
    </citation>
    <scope>NUCLEOTIDE SEQUENCE [LARGE SCALE GENOMIC DNA]</scope>
    <source>
        <strain evidence="10 11">LMG 31462</strain>
    </source>
</reference>
<dbReference type="InterPro" id="IPR023997">
    <property type="entry name" value="TonB-dep_OMP_SusC/RagA_CS"/>
</dbReference>
<keyword evidence="3 7" id="KW-1134">Transmembrane beta strand</keyword>
<dbReference type="Pfam" id="PF13715">
    <property type="entry name" value="CarbopepD_reg_2"/>
    <property type="match status" value="1"/>
</dbReference>
<dbReference type="Gene3D" id="2.60.40.1120">
    <property type="entry name" value="Carboxypeptidase-like, regulatory domain"/>
    <property type="match status" value="1"/>
</dbReference>